<evidence type="ECO:0000256" key="5">
    <source>
        <dbReference type="ARBA" id="ARBA00022719"/>
    </source>
</evidence>
<comment type="catalytic activity">
    <reaction evidence="11 12">
        <text>a quinone + NADH + 5 H(+)(in) = a quinol + NAD(+) + 4 H(+)(out)</text>
        <dbReference type="Rhea" id="RHEA:57888"/>
        <dbReference type="ChEBI" id="CHEBI:15378"/>
        <dbReference type="ChEBI" id="CHEBI:24646"/>
        <dbReference type="ChEBI" id="CHEBI:57540"/>
        <dbReference type="ChEBI" id="CHEBI:57945"/>
        <dbReference type="ChEBI" id="CHEBI:132124"/>
    </reaction>
</comment>
<keyword evidence="8 12" id="KW-0408">Iron</keyword>
<dbReference type="EMBL" id="BMRP01000009">
    <property type="protein sequence ID" value="GGU63928.1"/>
    <property type="molecule type" value="Genomic_DNA"/>
</dbReference>
<keyword evidence="7 12" id="KW-1278">Translocase</keyword>
<comment type="cofactor">
    <cofactor evidence="12">
        <name>[2Fe-2S] cluster</name>
        <dbReference type="ChEBI" id="CHEBI:190135"/>
    </cofactor>
    <text evidence="12">Binds 1 [2Fe-2S] cluster per subunit.</text>
</comment>
<dbReference type="PROSITE" id="PS51085">
    <property type="entry name" value="2FE2S_FER_2"/>
    <property type="match status" value="1"/>
</dbReference>
<dbReference type="Gene3D" id="2.20.25.90">
    <property type="entry name" value="ADC-like domains"/>
    <property type="match status" value="1"/>
</dbReference>
<comment type="cofactor">
    <cofactor evidence="1 12">
        <name>[4Fe-4S] cluster</name>
        <dbReference type="ChEBI" id="CHEBI:49883"/>
    </cofactor>
</comment>
<dbReference type="PROSITE" id="PS51839">
    <property type="entry name" value="4FE4S_HC3"/>
    <property type="match status" value="1"/>
</dbReference>
<evidence type="ECO:0000313" key="17">
    <source>
        <dbReference type="Proteomes" id="UP000654471"/>
    </source>
</evidence>
<keyword evidence="5 12" id="KW-0874">Quinone</keyword>
<dbReference type="SUPFAM" id="SSF53706">
    <property type="entry name" value="Formate dehydrogenase/DMSO reductase, domains 1-3"/>
    <property type="match status" value="1"/>
</dbReference>
<sequence>MTVTTNAPSGGGEPAVPPEDLVTLTIDGIEISVPKGTLVIRAAELLGIEIPRFCDHPLLDPAGACRQCIVEVEGQRKPMASCTITCTDGMVVRSQLTSPVAEKAQRGVMELLLINHPLDCPVCDKGGECPLQNQAMQVGDPDSRFEGRKRTYEKPVAISTQVLLDRERCVLCARCTRFSNQIAGDPMIELIERGALQQVGTGEGDPFASYFSGNTIQICPVGALTSAAYRFRSRPFDLVSSPSVCEHCAGGCATRTDHRRGKVMRRLAADDPEVNEEWICDKGRFAFRYAQQRDRLEHPLVRDPRTGELEPASWPAALDAAARGLAAARGRTGVLTGGRLTVEDAYAYAKFARIALHTNDIDFRARVHSAEEADFLAARVAGRGRDLDGGGVTYTALEKAPAVLLAGVEAEEEAPGVFLRLRKAHRRSGQRTYGLASHATRGLIKAGGTLLPAAPGTETEWLTALSQEGLAGGVGLDGAGRTAAEALRADGSVIIVGERLAAVPGALTAAIRAASATGARLVWMPRRAGERGAVEAGALPGLLPGGRPATDPRARDEVAAAWGVAALPHRHGRDTGQIVEAAANGELGALLVAGVEVADLPDPARALTALDEVGFLVSLELRPSQVTERADVVLPVAAVVEKAGTFLNWEGRARPFEAALKPDQMTRRLLQPDARVLQMLADAMDVHLALPDLRAVRRELDQLGGWGGPFAGDPLETGRPLPRPGTGEAVLAGHRLLLDQGLLQEGDEALAGTRHAALARLSAATAEEAGVEDGDLLAVTGPAGSVHLPLRITQMPDRVVWLPLNSVGGGVAADTGALPGDLVKVSAVPGTPAPAKEVDA</sequence>
<dbReference type="Gene3D" id="3.30.70.20">
    <property type="match status" value="1"/>
</dbReference>
<feature type="domain" description="2Fe-2S ferredoxin-type" evidence="13">
    <location>
        <begin position="20"/>
        <end position="98"/>
    </location>
</feature>
<dbReference type="PROSITE" id="PS00643">
    <property type="entry name" value="COMPLEX1_75K_3"/>
    <property type="match status" value="1"/>
</dbReference>
<dbReference type="CDD" id="cd02788">
    <property type="entry name" value="MopB_CT_NDH-1_NuoG2-N7"/>
    <property type="match status" value="1"/>
</dbReference>
<dbReference type="NCBIfam" id="TIGR01973">
    <property type="entry name" value="NuoG"/>
    <property type="match status" value="1"/>
</dbReference>
<evidence type="ECO:0000259" key="13">
    <source>
        <dbReference type="PROSITE" id="PS51085"/>
    </source>
</evidence>
<gene>
    <name evidence="16" type="primary">nuoG</name>
    <name evidence="16" type="ORF">GCM10010211_31240</name>
</gene>
<dbReference type="EC" id="7.1.1.-" evidence="12"/>
<dbReference type="PANTHER" id="PTHR43105:SF12">
    <property type="entry name" value="NADH-QUINONE OXIDOREDUCTASE SUBUNIT G"/>
    <property type="match status" value="1"/>
</dbReference>
<dbReference type="InterPro" id="IPR036010">
    <property type="entry name" value="2Fe-2S_ferredoxin-like_sf"/>
</dbReference>
<dbReference type="InterPro" id="IPR001041">
    <property type="entry name" value="2Fe-2S_ferredoxin-type"/>
</dbReference>
<dbReference type="SUPFAM" id="SSF50692">
    <property type="entry name" value="ADC-like"/>
    <property type="match status" value="1"/>
</dbReference>
<keyword evidence="6 12" id="KW-0479">Metal-binding</keyword>
<dbReference type="Pfam" id="PF22151">
    <property type="entry name" value="Fer4_NDSU1"/>
    <property type="match status" value="1"/>
</dbReference>
<dbReference type="SUPFAM" id="SSF54862">
    <property type="entry name" value="4Fe-4S ferredoxins"/>
    <property type="match status" value="1"/>
</dbReference>
<name>A0ABQ2V3T8_9ACTN</name>
<evidence type="ECO:0000256" key="7">
    <source>
        <dbReference type="ARBA" id="ARBA00022967"/>
    </source>
</evidence>
<evidence type="ECO:0000256" key="1">
    <source>
        <dbReference type="ARBA" id="ARBA00001966"/>
    </source>
</evidence>
<evidence type="ECO:0000256" key="12">
    <source>
        <dbReference type="RuleBase" id="RU003525"/>
    </source>
</evidence>
<comment type="function">
    <text evidence="12">NDH-1 shuttles electrons from NADH, via FMN and iron-sulfur (Fe-S) centers, to quinones in the respiratory chain. Couples the redox reaction to proton translocation (for every two electrons transferred, four hydrogen ions are translocated across the cytoplasmic membrane), and thus conserves the redox energy in a proton gradient.</text>
</comment>
<comment type="caution">
    <text evidence="16">The sequence shown here is derived from an EMBL/GenBank/DDBJ whole genome shotgun (WGS) entry which is preliminary data.</text>
</comment>
<dbReference type="Pfam" id="PF10588">
    <property type="entry name" value="NADH-G_4Fe-4S_3"/>
    <property type="match status" value="1"/>
</dbReference>
<protein>
    <recommendedName>
        <fullName evidence="12">NADH-quinone oxidoreductase</fullName>
        <ecNumber evidence="12">7.1.1.-</ecNumber>
    </recommendedName>
</protein>
<keyword evidence="10 12" id="KW-0520">NAD</keyword>
<dbReference type="InterPro" id="IPR006963">
    <property type="entry name" value="Mopterin_OxRdtase_4Fe-4S_dom"/>
</dbReference>
<reference evidence="17" key="1">
    <citation type="journal article" date="2019" name="Int. J. Syst. Evol. Microbiol.">
        <title>The Global Catalogue of Microorganisms (GCM) 10K type strain sequencing project: providing services to taxonomists for standard genome sequencing and annotation.</title>
        <authorList>
            <consortium name="The Broad Institute Genomics Platform"/>
            <consortium name="The Broad Institute Genome Sequencing Center for Infectious Disease"/>
            <person name="Wu L."/>
            <person name="Ma J."/>
        </authorList>
    </citation>
    <scope>NUCLEOTIDE SEQUENCE [LARGE SCALE GENOMIC DNA]</scope>
    <source>
        <strain evidence="17">JCM 3399</strain>
    </source>
</reference>
<dbReference type="SMART" id="SM00929">
    <property type="entry name" value="NADH-G_4Fe-4S_3"/>
    <property type="match status" value="1"/>
</dbReference>
<evidence type="ECO:0000256" key="3">
    <source>
        <dbReference type="ARBA" id="ARBA00022485"/>
    </source>
</evidence>
<dbReference type="Proteomes" id="UP000654471">
    <property type="component" value="Unassembled WGS sequence"/>
</dbReference>
<dbReference type="InterPro" id="IPR019574">
    <property type="entry name" value="NADH_UbQ_OxRdtase_Gsu_4Fe4S-bd"/>
</dbReference>
<accession>A0ABQ2V3T8</accession>
<dbReference type="Gene3D" id="3.40.50.740">
    <property type="match status" value="2"/>
</dbReference>
<keyword evidence="9 12" id="KW-0411">Iron-sulfur</keyword>
<dbReference type="Pfam" id="PF13510">
    <property type="entry name" value="Fer2_4"/>
    <property type="match status" value="1"/>
</dbReference>
<feature type="domain" description="4Fe-4S His(Cys)3-ligated-type" evidence="15">
    <location>
        <begin position="100"/>
        <end position="139"/>
    </location>
</feature>
<dbReference type="Gene3D" id="3.40.228.10">
    <property type="entry name" value="Dimethylsulfoxide Reductase, domain 2"/>
    <property type="match status" value="1"/>
</dbReference>
<dbReference type="InterPro" id="IPR050123">
    <property type="entry name" value="Prok_molybdopt-oxidoreductase"/>
</dbReference>
<dbReference type="InterPro" id="IPR009010">
    <property type="entry name" value="Asp_de-COase-like_dom_sf"/>
</dbReference>
<dbReference type="PROSITE" id="PS51669">
    <property type="entry name" value="4FE4S_MOW_BIS_MGD"/>
    <property type="match status" value="1"/>
</dbReference>
<evidence type="ECO:0000256" key="8">
    <source>
        <dbReference type="ARBA" id="ARBA00023004"/>
    </source>
</evidence>
<dbReference type="CDD" id="cd00207">
    <property type="entry name" value="fer2"/>
    <property type="match status" value="1"/>
</dbReference>
<evidence type="ECO:0000256" key="9">
    <source>
        <dbReference type="ARBA" id="ARBA00023014"/>
    </source>
</evidence>
<dbReference type="InterPro" id="IPR010228">
    <property type="entry name" value="NADH_UbQ_OxRdtase_Gsu"/>
</dbReference>
<evidence type="ECO:0000259" key="14">
    <source>
        <dbReference type="PROSITE" id="PS51669"/>
    </source>
</evidence>
<dbReference type="PROSITE" id="PS00641">
    <property type="entry name" value="COMPLEX1_75K_1"/>
    <property type="match status" value="1"/>
</dbReference>
<evidence type="ECO:0000256" key="11">
    <source>
        <dbReference type="ARBA" id="ARBA00047712"/>
    </source>
</evidence>
<evidence type="ECO:0000256" key="4">
    <source>
        <dbReference type="ARBA" id="ARBA00022714"/>
    </source>
</evidence>
<dbReference type="SUPFAM" id="SSF54292">
    <property type="entry name" value="2Fe-2S ferredoxin-like"/>
    <property type="match status" value="1"/>
</dbReference>
<keyword evidence="17" id="KW-1185">Reference proteome</keyword>
<dbReference type="Pfam" id="PF00384">
    <property type="entry name" value="Molybdopterin"/>
    <property type="match status" value="1"/>
</dbReference>
<evidence type="ECO:0000256" key="6">
    <source>
        <dbReference type="ARBA" id="ARBA00022723"/>
    </source>
</evidence>
<keyword evidence="4 12" id="KW-0001">2Fe-2S</keyword>
<dbReference type="InterPro" id="IPR006656">
    <property type="entry name" value="Mopterin_OxRdtase"/>
</dbReference>
<dbReference type="Pfam" id="PF01568">
    <property type="entry name" value="Molydop_binding"/>
    <property type="match status" value="1"/>
</dbReference>
<dbReference type="InterPro" id="IPR000283">
    <property type="entry name" value="NADH_UbQ_OxRdtase_75kDa_su_CS"/>
</dbReference>
<evidence type="ECO:0000256" key="10">
    <source>
        <dbReference type="ARBA" id="ARBA00023027"/>
    </source>
</evidence>
<keyword evidence="3 12" id="KW-0004">4Fe-4S</keyword>
<dbReference type="Gene3D" id="3.10.20.740">
    <property type="match status" value="1"/>
</dbReference>
<dbReference type="InterPro" id="IPR006657">
    <property type="entry name" value="MoPterin_dinucl-bd_dom"/>
</dbReference>
<proteinExistence type="inferred from homology"/>
<dbReference type="PROSITE" id="PS00642">
    <property type="entry name" value="COMPLEX1_75K_2"/>
    <property type="match status" value="1"/>
</dbReference>
<dbReference type="RefSeq" id="WP_189300346.1">
    <property type="nucleotide sequence ID" value="NZ_BMRP01000009.1"/>
</dbReference>
<evidence type="ECO:0000256" key="2">
    <source>
        <dbReference type="ARBA" id="ARBA00005404"/>
    </source>
</evidence>
<dbReference type="PANTHER" id="PTHR43105">
    <property type="entry name" value="RESPIRATORY NITRATE REDUCTASE"/>
    <property type="match status" value="1"/>
</dbReference>
<dbReference type="Pfam" id="PF22117">
    <property type="entry name" value="Fer4_Nqo3"/>
    <property type="match status" value="1"/>
</dbReference>
<dbReference type="NCBIfam" id="NF005895">
    <property type="entry name" value="PRK07860.1"/>
    <property type="match status" value="1"/>
</dbReference>
<feature type="domain" description="4Fe-4S Mo/W bis-MGD-type" evidence="14">
    <location>
        <begin position="238"/>
        <end position="294"/>
    </location>
</feature>
<dbReference type="SMART" id="SM00926">
    <property type="entry name" value="Molybdop_Fe4S4"/>
    <property type="match status" value="1"/>
</dbReference>
<comment type="similarity">
    <text evidence="2 12">Belongs to the complex I 75 kDa subunit family.</text>
</comment>
<dbReference type="InterPro" id="IPR054351">
    <property type="entry name" value="NADH_UbQ_OxRdtase_ferredoxin"/>
</dbReference>
<evidence type="ECO:0000313" key="16">
    <source>
        <dbReference type="EMBL" id="GGU63928.1"/>
    </source>
</evidence>
<evidence type="ECO:0000259" key="15">
    <source>
        <dbReference type="PROSITE" id="PS51839"/>
    </source>
</evidence>
<organism evidence="16 17">
    <name type="scientific">Streptomyces albospinus</name>
    <dbReference type="NCBI Taxonomy" id="285515"/>
    <lineage>
        <taxon>Bacteria</taxon>
        <taxon>Bacillati</taxon>
        <taxon>Actinomycetota</taxon>
        <taxon>Actinomycetes</taxon>
        <taxon>Kitasatosporales</taxon>
        <taxon>Streptomycetaceae</taxon>
        <taxon>Streptomyces</taxon>
    </lineage>
</organism>